<feature type="compositionally biased region" description="Basic residues" evidence="1">
    <location>
        <begin position="136"/>
        <end position="150"/>
    </location>
</feature>
<dbReference type="Proteomes" id="UP000324222">
    <property type="component" value="Unassembled WGS sequence"/>
</dbReference>
<dbReference type="AlphaFoldDB" id="A0A5B7FEA3"/>
<sequence>MCRGKSLTASEKCICKECGLNCLVSHLYVTSPETQRQVTPKLDIAVCQHGPEVTNEERRCKKERFFTSEIVFNFPDACLCFLLCCSVPSPLHALYRRLSNHLRYHSNKYASIISITSPLSPCDEEEQEEEKVEQTKRRRRRKKVIKKARKKGEEES</sequence>
<protein>
    <submittedName>
        <fullName evidence="2">Uncharacterized protein</fullName>
    </submittedName>
</protein>
<evidence type="ECO:0000313" key="3">
    <source>
        <dbReference type="Proteomes" id="UP000324222"/>
    </source>
</evidence>
<proteinExistence type="predicted"/>
<name>A0A5B7FEA3_PORTR</name>
<gene>
    <name evidence="2" type="ORF">E2C01_037509</name>
</gene>
<evidence type="ECO:0000256" key="1">
    <source>
        <dbReference type="SAM" id="MobiDB-lite"/>
    </source>
</evidence>
<evidence type="ECO:0000313" key="2">
    <source>
        <dbReference type="EMBL" id="MPC43855.1"/>
    </source>
</evidence>
<organism evidence="2 3">
    <name type="scientific">Portunus trituberculatus</name>
    <name type="common">Swimming crab</name>
    <name type="synonym">Neptunus trituberculatus</name>
    <dbReference type="NCBI Taxonomy" id="210409"/>
    <lineage>
        <taxon>Eukaryota</taxon>
        <taxon>Metazoa</taxon>
        <taxon>Ecdysozoa</taxon>
        <taxon>Arthropoda</taxon>
        <taxon>Crustacea</taxon>
        <taxon>Multicrustacea</taxon>
        <taxon>Malacostraca</taxon>
        <taxon>Eumalacostraca</taxon>
        <taxon>Eucarida</taxon>
        <taxon>Decapoda</taxon>
        <taxon>Pleocyemata</taxon>
        <taxon>Brachyura</taxon>
        <taxon>Eubrachyura</taxon>
        <taxon>Portunoidea</taxon>
        <taxon>Portunidae</taxon>
        <taxon>Portuninae</taxon>
        <taxon>Portunus</taxon>
    </lineage>
</organism>
<feature type="region of interest" description="Disordered" evidence="1">
    <location>
        <begin position="122"/>
        <end position="156"/>
    </location>
</feature>
<keyword evidence="3" id="KW-1185">Reference proteome</keyword>
<accession>A0A5B7FEA3</accession>
<comment type="caution">
    <text evidence="2">The sequence shown here is derived from an EMBL/GenBank/DDBJ whole genome shotgun (WGS) entry which is preliminary data.</text>
</comment>
<dbReference type="EMBL" id="VSRR010006017">
    <property type="protein sequence ID" value="MPC43855.1"/>
    <property type="molecule type" value="Genomic_DNA"/>
</dbReference>
<reference evidence="2 3" key="1">
    <citation type="submission" date="2019-05" db="EMBL/GenBank/DDBJ databases">
        <title>Another draft genome of Portunus trituberculatus and its Hox gene families provides insights of decapod evolution.</title>
        <authorList>
            <person name="Jeong J.-H."/>
            <person name="Song I."/>
            <person name="Kim S."/>
            <person name="Choi T."/>
            <person name="Kim D."/>
            <person name="Ryu S."/>
            <person name="Kim W."/>
        </authorList>
    </citation>
    <scope>NUCLEOTIDE SEQUENCE [LARGE SCALE GENOMIC DNA]</scope>
    <source>
        <tissue evidence="2">Muscle</tissue>
    </source>
</reference>
<feature type="compositionally biased region" description="Acidic residues" evidence="1">
    <location>
        <begin position="122"/>
        <end position="131"/>
    </location>
</feature>